<name>A0A1I2D7K5_9BACT</name>
<dbReference type="EMBL" id="FOMX01000019">
    <property type="protein sequence ID" value="SFE76469.1"/>
    <property type="molecule type" value="Genomic_DNA"/>
</dbReference>
<dbReference type="RefSeq" id="WP_096328786.1">
    <property type="nucleotide sequence ID" value="NZ_FOMX01000019.1"/>
</dbReference>
<proteinExistence type="predicted"/>
<sequence length="239" mass="25604">MAKRYALELDEALHAGWVRAPGDGYFDLDPWLRAKQGALLVEPEPLFWEWVEGSLYDERREAAIVAFDEEGREVERLVLGGARVVELGLPSLDAEGVGALWLQVEAKTAEMQGGAATAAARGEPPTIAGCRVHLHGPAPQQVHEIDALTITLGRRGLQRVKLAVEGEADWEAAEALVDREGALEYLAEGAGPVLARVEFKIAGIDVERVEAGAEGSQRAKLVLACRGLRLGPMGSGTPS</sequence>
<organism evidence="1 2">
    <name type="scientific">Nannocystis exedens</name>
    <dbReference type="NCBI Taxonomy" id="54"/>
    <lineage>
        <taxon>Bacteria</taxon>
        <taxon>Pseudomonadati</taxon>
        <taxon>Myxococcota</taxon>
        <taxon>Polyangia</taxon>
        <taxon>Nannocystales</taxon>
        <taxon>Nannocystaceae</taxon>
        <taxon>Nannocystis</taxon>
    </lineage>
</organism>
<accession>A0A1I2D7K5</accession>
<evidence type="ECO:0000313" key="1">
    <source>
        <dbReference type="EMBL" id="SFE76469.1"/>
    </source>
</evidence>
<dbReference type="AlphaFoldDB" id="A0A1I2D7K5"/>
<keyword evidence="2" id="KW-1185">Reference proteome</keyword>
<dbReference type="Proteomes" id="UP000199400">
    <property type="component" value="Unassembled WGS sequence"/>
</dbReference>
<gene>
    <name evidence="1" type="ORF">SAMN02745121_05433</name>
</gene>
<evidence type="ECO:0000313" key="2">
    <source>
        <dbReference type="Proteomes" id="UP000199400"/>
    </source>
</evidence>
<reference evidence="2" key="1">
    <citation type="submission" date="2016-10" db="EMBL/GenBank/DDBJ databases">
        <authorList>
            <person name="Varghese N."/>
            <person name="Submissions S."/>
        </authorList>
    </citation>
    <scope>NUCLEOTIDE SEQUENCE [LARGE SCALE GENOMIC DNA]</scope>
    <source>
        <strain evidence="2">ATCC 25963</strain>
    </source>
</reference>
<protein>
    <submittedName>
        <fullName evidence="1">Uncharacterized protein</fullName>
    </submittedName>
</protein>